<evidence type="ECO:0000256" key="1">
    <source>
        <dbReference type="SAM" id="MobiDB-lite"/>
    </source>
</evidence>
<evidence type="ECO:0000313" key="3">
    <source>
        <dbReference type="Proteomes" id="UP000182977"/>
    </source>
</evidence>
<name>A0A1H2L864_9ACTN</name>
<dbReference type="AlphaFoldDB" id="A0A1H2L864"/>
<dbReference type="Proteomes" id="UP000182977">
    <property type="component" value="Chromosome I"/>
</dbReference>
<protein>
    <submittedName>
        <fullName evidence="2">Uncharacterized protein</fullName>
    </submittedName>
</protein>
<keyword evidence="3" id="KW-1185">Reference proteome</keyword>
<evidence type="ECO:0000313" key="2">
    <source>
        <dbReference type="EMBL" id="SDU76915.1"/>
    </source>
</evidence>
<accession>A0A1H2L864</accession>
<organism evidence="2 3">
    <name type="scientific">Jiangella alkaliphila</name>
    <dbReference type="NCBI Taxonomy" id="419479"/>
    <lineage>
        <taxon>Bacteria</taxon>
        <taxon>Bacillati</taxon>
        <taxon>Actinomycetota</taxon>
        <taxon>Actinomycetes</taxon>
        <taxon>Jiangellales</taxon>
        <taxon>Jiangellaceae</taxon>
        <taxon>Jiangella</taxon>
    </lineage>
</organism>
<gene>
    <name evidence="2" type="ORF">SAMN04488563_5357</name>
</gene>
<feature type="compositionally biased region" description="Polar residues" evidence="1">
    <location>
        <begin position="32"/>
        <end position="41"/>
    </location>
</feature>
<sequence length="68" mass="6642">MLGGCVVLGVGWAGDGADPAAEPEPSSAQPARTTASNTAADSTERADRPAPAGVLPERAVVAEVIVTG</sequence>
<feature type="compositionally biased region" description="Low complexity" evidence="1">
    <location>
        <begin position="15"/>
        <end position="31"/>
    </location>
</feature>
<reference evidence="3" key="1">
    <citation type="submission" date="2016-10" db="EMBL/GenBank/DDBJ databases">
        <authorList>
            <person name="Varghese N."/>
            <person name="Submissions S."/>
        </authorList>
    </citation>
    <scope>NUCLEOTIDE SEQUENCE [LARGE SCALE GENOMIC DNA]</scope>
    <source>
        <strain evidence="3">DSM 45079</strain>
    </source>
</reference>
<feature type="region of interest" description="Disordered" evidence="1">
    <location>
        <begin position="12"/>
        <end position="55"/>
    </location>
</feature>
<proteinExistence type="predicted"/>
<dbReference type="EMBL" id="LT629791">
    <property type="protein sequence ID" value="SDU76915.1"/>
    <property type="molecule type" value="Genomic_DNA"/>
</dbReference>